<dbReference type="Gene3D" id="3.40.1390.10">
    <property type="entry name" value="MurE/MurF, N-terminal domain"/>
    <property type="match status" value="1"/>
</dbReference>
<dbReference type="EC" id="6.3.2.10" evidence="10"/>
<dbReference type="InterPro" id="IPR035911">
    <property type="entry name" value="MurE/MurF_N"/>
</dbReference>
<dbReference type="SUPFAM" id="SSF63418">
    <property type="entry name" value="MurE/MurF N-terminal domain"/>
    <property type="match status" value="1"/>
</dbReference>
<evidence type="ECO:0000256" key="2">
    <source>
        <dbReference type="ARBA" id="ARBA00022598"/>
    </source>
</evidence>
<evidence type="ECO:0000256" key="7">
    <source>
        <dbReference type="ARBA" id="ARBA00022984"/>
    </source>
</evidence>
<keyword evidence="2 10" id="KW-0436">Ligase</keyword>
<dbReference type="SUPFAM" id="SSF53244">
    <property type="entry name" value="MurD-like peptide ligases, peptide-binding domain"/>
    <property type="match status" value="1"/>
</dbReference>
<evidence type="ECO:0000256" key="1">
    <source>
        <dbReference type="ARBA" id="ARBA00022490"/>
    </source>
</evidence>
<comment type="pathway">
    <text evidence="10">Cell wall biogenesis; peptidoglycan biosynthesis.</text>
</comment>
<evidence type="ECO:0000256" key="9">
    <source>
        <dbReference type="ARBA" id="ARBA00023316"/>
    </source>
</evidence>
<name>A0A9D1YZB9_9BACT</name>
<keyword evidence="8 10" id="KW-0131">Cell cycle</keyword>
<keyword evidence="1 10" id="KW-0963">Cytoplasm</keyword>
<evidence type="ECO:0000256" key="3">
    <source>
        <dbReference type="ARBA" id="ARBA00022618"/>
    </source>
</evidence>
<dbReference type="SUPFAM" id="SSF53623">
    <property type="entry name" value="MurD-like peptide ligases, catalytic domain"/>
    <property type="match status" value="1"/>
</dbReference>
<comment type="subcellular location">
    <subcellularLocation>
        <location evidence="10">Cytoplasm</location>
    </subcellularLocation>
</comment>
<comment type="similarity">
    <text evidence="10">Belongs to the MurCDEF family. MurF subfamily.</text>
</comment>
<comment type="caution">
    <text evidence="14">The sequence shown here is derived from an EMBL/GenBank/DDBJ whole genome shotgun (WGS) entry which is preliminary data.</text>
</comment>
<feature type="domain" description="Mur ligase C-terminal" evidence="12">
    <location>
        <begin position="278"/>
        <end position="402"/>
    </location>
</feature>
<dbReference type="HAMAP" id="MF_02019">
    <property type="entry name" value="MurF"/>
    <property type="match status" value="1"/>
</dbReference>
<dbReference type="GO" id="GO:0005737">
    <property type="term" value="C:cytoplasm"/>
    <property type="evidence" value="ECO:0007669"/>
    <property type="project" value="UniProtKB-SubCell"/>
</dbReference>
<comment type="catalytic activity">
    <reaction evidence="10">
        <text>D-alanyl-D-alanine + UDP-N-acetyl-alpha-D-muramoyl-L-alanyl-gamma-D-glutamyl-meso-2,6-diaminopimelate + ATP = UDP-N-acetyl-alpha-D-muramoyl-L-alanyl-gamma-D-glutamyl-meso-2,6-diaminopimeloyl-D-alanyl-D-alanine + ADP + phosphate + H(+)</text>
        <dbReference type="Rhea" id="RHEA:28374"/>
        <dbReference type="ChEBI" id="CHEBI:15378"/>
        <dbReference type="ChEBI" id="CHEBI:30616"/>
        <dbReference type="ChEBI" id="CHEBI:43474"/>
        <dbReference type="ChEBI" id="CHEBI:57822"/>
        <dbReference type="ChEBI" id="CHEBI:61386"/>
        <dbReference type="ChEBI" id="CHEBI:83905"/>
        <dbReference type="ChEBI" id="CHEBI:456216"/>
        <dbReference type="EC" id="6.3.2.10"/>
    </reaction>
</comment>
<organism evidence="14 15">
    <name type="scientific">Candidatus Alistipes intestinigallinarum</name>
    <dbReference type="NCBI Taxonomy" id="2838440"/>
    <lineage>
        <taxon>Bacteria</taxon>
        <taxon>Pseudomonadati</taxon>
        <taxon>Bacteroidota</taxon>
        <taxon>Bacteroidia</taxon>
        <taxon>Bacteroidales</taxon>
        <taxon>Rikenellaceae</taxon>
        <taxon>Alistipes</taxon>
    </lineage>
</organism>
<feature type="domain" description="Mur ligase central" evidence="13">
    <location>
        <begin position="93"/>
        <end position="221"/>
    </location>
</feature>
<keyword evidence="6 10" id="KW-0133">Cell shape</keyword>
<evidence type="ECO:0000259" key="12">
    <source>
        <dbReference type="Pfam" id="PF02875"/>
    </source>
</evidence>
<comment type="function">
    <text evidence="10">Involved in cell wall formation. Catalyzes the final step in the synthesis of UDP-N-acetylmuramoyl-pentapeptide, the precursor of murein.</text>
</comment>
<dbReference type="InterPro" id="IPR036565">
    <property type="entry name" value="Mur-like_cat_sf"/>
</dbReference>
<proteinExistence type="inferred from homology"/>
<dbReference type="Pfam" id="PF08245">
    <property type="entry name" value="Mur_ligase_M"/>
    <property type="match status" value="1"/>
</dbReference>
<dbReference type="GO" id="GO:0005524">
    <property type="term" value="F:ATP binding"/>
    <property type="evidence" value="ECO:0007669"/>
    <property type="project" value="UniProtKB-UniRule"/>
</dbReference>
<gene>
    <name evidence="10" type="primary">murF</name>
    <name evidence="14" type="ORF">H9828_02745</name>
</gene>
<dbReference type="AlphaFoldDB" id="A0A9D1YZB9"/>
<keyword evidence="7 10" id="KW-0573">Peptidoglycan synthesis</keyword>
<dbReference type="Proteomes" id="UP000886844">
    <property type="component" value="Unassembled WGS sequence"/>
</dbReference>
<evidence type="ECO:0000259" key="13">
    <source>
        <dbReference type="Pfam" id="PF08245"/>
    </source>
</evidence>
<protein>
    <recommendedName>
        <fullName evidence="10">UDP-N-acetylmuramoyl-tripeptide--D-alanyl-D-alanine ligase</fullName>
        <ecNumber evidence="10">6.3.2.10</ecNumber>
    </recommendedName>
    <alternativeName>
        <fullName evidence="10">D-alanyl-D-alanine-adding enzyme</fullName>
    </alternativeName>
</protein>
<evidence type="ECO:0000256" key="4">
    <source>
        <dbReference type="ARBA" id="ARBA00022741"/>
    </source>
</evidence>
<dbReference type="InterPro" id="IPR036615">
    <property type="entry name" value="Mur_ligase_C_dom_sf"/>
</dbReference>
<feature type="binding site" evidence="10">
    <location>
        <begin position="95"/>
        <end position="101"/>
    </location>
    <ligand>
        <name>ATP</name>
        <dbReference type="ChEBI" id="CHEBI:30616"/>
    </ligand>
</feature>
<sequence length="414" mass="44996">MSELYELFRAHPHISTDTRRIEPGSIFFALRGANFDGNRFVGEALEKGAVAAVCDDPAALEDPRVRLVGDTLTALQELAREHRRALGIPILAISGSSGKTTTKELVSRVLAARFAVYATQGNLNNHIGVPLTLLAMTPDTEFGIVEMGASACGEIARLAAIAEPDYGVLTNIGRAHLEGFGGPEGVRRGKGELFDYLAAHGGRAFVLADDETLNAMAAERESLAAEYYPASLADGFESRLEGGYNRFNIAAAVAIGRYFEVPEVEIRRAVADYEPDNHRSQRIETPHNTVIADCYNANPTSMRAAIENLLGEPLGDRRRRVLILGDMLELGAWSQAEHEAVIERAAQDPRAELLLVGGEFARAYAALPEKPERVTLCPSREELRHLLQTDPVREALVLVKGSHGIGLEKVLDLL</sequence>
<evidence type="ECO:0000259" key="11">
    <source>
        <dbReference type="Pfam" id="PF01225"/>
    </source>
</evidence>
<dbReference type="EMBL" id="DXDA01000022">
    <property type="protein sequence ID" value="HIY68320.1"/>
    <property type="molecule type" value="Genomic_DNA"/>
</dbReference>
<reference evidence="14" key="2">
    <citation type="submission" date="2021-04" db="EMBL/GenBank/DDBJ databases">
        <authorList>
            <person name="Gilroy R."/>
        </authorList>
    </citation>
    <scope>NUCLEOTIDE SEQUENCE</scope>
    <source>
        <strain evidence="14">5134</strain>
    </source>
</reference>
<dbReference type="GO" id="GO:0008360">
    <property type="term" value="P:regulation of cell shape"/>
    <property type="evidence" value="ECO:0007669"/>
    <property type="project" value="UniProtKB-KW"/>
</dbReference>
<dbReference type="InterPro" id="IPR000713">
    <property type="entry name" value="Mur_ligase_N"/>
</dbReference>
<feature type="domain" description="Mur ligase N-terminal catalytic" evidence="11">
    <location>
        <begin position="14"/>
        <end position="79"/>
    </location>
</feature>
<dbReference type="InterPro" id="IPR004101">
    <property type="entry name" value="Mur_ligase_C"/>
</dbReference>
<dbReference type="PANTHER" id="PTHR43024:SF1">
    <property type="entry name" value="UDP-N-ACETYLMURAMOYL-TRIPEPTIDE--D-ALANYL-D-ALANINE LIGASE"/>
    <property type="match status" value="1"/>
</dbReference>
<evidence type="ECO:0000256" key="5">
    <source>
        <dbReference type="ARBA" id="ARBA00022840"/>
    </source>
</evidence>
<keyword evidence="9 10" id="KW-0961">Cell wall biogenesis/degradation</keyword>
<keyword evidence="4 10" id="KW-0547">Nucleotide-binding</keyword>
<dbReference type="InterPro" id="IPR013221">
    <property type="entry name" value="Mur_ligase_cen"/>
</dbReference>
<dbReference type="GO" id="GO:0047480">
    <property type="term" value="F:UDP-N-acetylmuramoyl-tripeptide-D-alanyl-D-alanine ligase activity"/>
    <property type="evidence" value="ECO:0007669"/>
    <property type="project" value="UniProtKB-UniRule"/>
</dbReference>
<dbReference type="Gene3D" id="3.90.190.20">
    <property type="entry name" value="Mur ligase, C-terminal domain"/>
    <property type="match status" value="1"/>
</dbReference>
<dbReference type="GO" id="GO:0051301">
    <property type="term" value="P:cell division"/>
    <property type="evidence" value="ECO:0007669"/>
    <property type="project" value="UniProtKB-KW"/>
</dbReference>
<keyword evidence="3 10" id="KW-0132">Cell division</keyword>
<dbReference type="Pfam" id="PF01225">
    <property type="entry name" value="Mur_ligase"/>
    <property type="match status" value="1"/>
</dbReference>
<dbReference type="PANTHER" id="PTHR43024">
    <property type="entry name" value="UDP-N-ACETYLMURAMOYL-TRIPEPTIDE--D-ALANYL-D-ALANINE LIGASE"/>
    <property type="match status" value="1"/>
</dbReference>
<dbReference type="InterPro" id="IPR051046">
    <property type="entry name" value="MurCDEF_CellWall_CoF430Synth"/>
</dbReference>
<dbReference type="Gene3D" id="3.40.1190.10">
    <property type="entry name" value="Mur-like, catalytic domain"/>
    <property type="match status" value="1"/>
</dbReference>
<evidence type="ECO:0000256" key="10">
    <source>
        <dbReference type="HAMAP-Rule" id="MF_02019"/>
    </source>
</evidence>
<dbReference type="GO" id="GO:0071555">
    <property type="term" value="P:cell wall organization"/>
    <property type="evidence" value="ECO:0007669"/>
    <property type="project" value="UniProtKB-KW"/>
</dbReference>
<accession>A0A9D1YZB9</accession>
<evidence type="ECO:0000313" key="14">
    <source>
        <dbReference type="EMBL" id="HIY68320.1"/>
    </source>
</evidence>
<dbReference type="Pfam" id="PF02875">
    <property type="entry name" value="Mur_ligase_C"/>
    <property type="match status" value="1"/>
</dbReference>
<reference evidence="14" key="1">
    <citation type="journal article" date="2021" name="PeerJ">
        <title>Extensive microbial diversity within the chicken gut microbiome revealed by metagenomics and culture.</title>
        <authorList>
            <person name="Gilroy R."/>
            <person name="Ravi A."/>
            <person name="Getino M."/>
            <person name="Pursley I."/>
            <person name="Horton D.L."/>
            <person name="Alikhan N.F."/>
            <person name="Baker D."/>
            <person name="Gharbi K."/>
            <person name="Hall N."/>
            <person name="Watson M."/>
            <person name="Adriaenssens E.M."/>
            <person name="Foster-Nyarko E."/>
            <person name="Jarju S."/>
            <person name="Secka A."/>
            <person name="Antonio M."/>
            <person name="Oren A."/>
            <person name="Chaudhuri R.R."/>
            <person name="La Ragione R."/>
            <person name="Hildebrand F."/>
            <person name="Pallen M.J."/>
        </authorList>
    </citation>
    <scope>NUCLEOTIDE SEQUENCE</scope>
    <source>
        <strain evidence="14">5134</strain>
    </source>
</reference>
<dbReference type="GO" id="GO:0009252">
    <property type="term" value="P:peptidoglycan biosynthetic process"/>
    <property type="evidence" value="ECO:0007669"/>
    <property type="project" value="UniProtKB-UniRule"/>
</dbReference>
<dbReference type="InterPro" id="IPR005863">
    <property type="entry name" value="UDP-N-AcMur_synth"/>
</dbReference>
<evidence type="ECO:0000256" key="6">
    <source>
        <dbReference type="ARBA" id="ARBA00022960"/>
    </source>
</evidence>
<evidence type="ECO:0000256" key="8">
    <source>
        <dbReference type="ARBA" id="ARBA00023306"/>
    </source>
</evidence>
<keyword evidence="5 10" id="KW-0067">ATP-binding</keyword>
<evidence type="ECO:0000313" key="15">
    <source>
        <dbReference type="Proteomes" id="UP000886844"/>
    </source>
</evidence>